<dbReference type="GO" id="GO:0005737">
    <property type="term" value="C:cytoplasm"/>
    <property type="evidence" value="ECO:0007669"/>
    <property type="project" value="TreeGrafter"/>
</dbReference>
<dbReference type="InterPro" id="IPR036406">
    <property type="entry name" value="Coprogen_oxidase_aer_sf"/>
</dbReference>
<dbReference type="InterPro" id="IPR001260">
    <property type="entry name" value="Coprogen_oxidase_aer"/>
</dbReference>
<evidence type="ECO:0000256" key="6">
    <source>
        <dbReference type="ARBA" id="ARBA00023133"/>
    </source>
</evidence>
<evidence type="ECO:0000256" key="4">
    <source>
        <dbReference type="ARBA" id="ARBA00012869"/>
    </source>
</evidence>
<evidence type="ECO:0000313" key="10">
    <source>
        <dbReference type="Proteomes" id="UP000479132"/>
    </source>
</evidence>
<dbReference type="PANTHER" id="PTHR10755:SF0">
    <property type="entry name" value="OXYGEN-DEPENDENT COPROPORPHYRINOGEN-III OXIDASE, MITOCHONDRIAL"/>
    <property type="match status" value="1"/>
</dbReference>
<dbReference type="EMBL" id="JAALLS010000017">
    <property type="protein sequence ID" value="NGP89240.1"/>
    <property type="molecule type" value="Genomic_DNA"/>
</dbReference>
<comment type="caution">
    <text evidence="9">The sequence shown here is derived from an EMBL/GenBank/DDBJ whole genome shotgun (WGS) entry which is preliminary data.</text>
</comment>
<evidence type="ECO:0000256" key="3">
    <source>
        <dbReference type="ARBA" id="ARBA00011738"/>
    </source>
</evidence>
<protein>
    <recommendedName>
        <fullName evidence="4">coproporphyrinogen oxidase</fullName>
        <ecNumber evidence="4">1.3.3.3</ecNumber>
    </recommendedName>
</protein>
<keyword evidence="7" id="KW-0627">Porphyrin biosynthesis</keyword>
<dbReference type="SUPFAM" id="SSF102886">
    <property type="entry name" value="Coproporphyrinogen III oxidase"/>
    <property type="match status" value="1"/>
</dbReference>
<comment type="similarity">
    <text evidence="2">Belongs to the aerobic coproporphyrinogen-III oxidase family.</text>
</comment>
<gene>
    <name evidence="9" type="primary">hemF</name>
    <name evidence="9" type="ORF">G3569_12845</name>
</gene>
<reference evidence="9 10" key="1">
    <citation type="submission" date="2020-02" db="EMBL/GenBank/DDBJ databases">
        <title>Aliifodinibius halophilus 2W32, complete genome.</title>
        <authorList>
            <person name="Li Y."/>
            <person name="Wu S."/>
        </authorList>
    </citation>
    <scope>NUCLEOTIDE SEQUENCE [LARGE SCALE GENOMIC DNA]</scope>
    <source>
        <strain evidence="9 10">2W32</strain>
    </source>
</reference>
<dbReference type="RefSeq" id="WP_165269773.1">
    <property type="nucleotide sequence ID" value="NZ_JAALLS010000017.1"/>
</dbReference>
<dbReference type="Gene3D" id="3.40.960.10">
    <property type="entry name" value="VSR Endonuclease"/>
    <property type="match status" value="1"/>
</dbReference>
<dbReference type="InterPro" id="IPR007569">
    <property type="entry name" value="DUF559"/>
</dbReference>
<dbReference type="EC" id="1.3.3.3" evidence="4"/>
<evidence type="ECO:0000256" key="1">
    <source>
        <dbReference type="ARBA" id="ARBA00005168"/>
    </source>
</evidence>
<feature type="domain" description="DUF559" evidence="8">
    <location>
        <begin position="13"/>
        <end position="119"/>
    </location>
</feature>
<evidence type="ECO:0000313" key="9">
    <source>
        <dbReference type="EMBL" id="NGP89240.1"/>
    </source>
</evidence>
<dbReference type="AlphaFoldDB" id="A0A6M1TLB9"/>
<dbReference type="SUPFAM" id="SSF52980">
    <property type="entry name" value="Restriction endonuclease-like"/>
    <property type="match status" value="1"/>
</dbReference>
<evidence type="ECO:0000256" key="5">
    <source>
        <dbReference type="ARBA" id="ARBA00023002"/>
    </source>
</evidence>
<dbReference type="Proteomes" id="UP000479132">
    <property type="component" value="Unassembled WGS sequence"/>
</dbReference>
<evidence type="ECO:0000259" key="8">
    <source>
        <dbReference type="Pfam" id="PF04480"/>
    </source>
</evidence>
<dbReference type="InterPro" id="IPR047216">
    <property type="entry name" value="Endonuclease_DUF559_bact"/>
</dbReference>
<dbReference type="Gene3D" id="3.40.1500.10">
    <property type="entry name" value="Coproporphyrinogen III oxidase, aerobic"/>
    <property type="match status" value="1"/>
</dbReference>
<accession>A0A6M1TLB9</accession>
<proteinExistence type="inferred from homology"/>
<dbReference type="PANTHER" id="PTHR10755">
    <property type="entry name" value="COPROPORPHYRINOGEN III OXIDASE, MITOCHONDRIAL"/>
    <property type="match status" value="1"/>
</dbReference>
<dbReference type="CDD" id="cd01038">
    <property type="entry name" value="Endonuclease_DUF559"/>
    <property type="match status" value="1"/>
</dbReference>
<keyword evidence="5 9" id="KW-0560">Oxidoreductase</keyword>
<dbReference type="PRINTS" id="PR00073">
    <property type="entry name" value="COPRGNOXDASE"/>
</dbReference>
<comment type="subunit">
    <text evidence="3">Homodimer.</text>
</comment>
<evidence type="ECO:0000256" key="2">
    <source>
        <dbReference type="ARBA" id="ARBA00010644"/>
    </source>
</evidence>
<dbReference type="InterPro" id="IPR011335">
    <property type="entry name" value="Restrct_endonuc-II-like"/>
</dbReference>
<dbReference type="GO" id="GO:0006782">
    <property type="term" value="P:protoporphyrinogen IX biosynthetic process"/>
    <property type="evidence" value="ECO:0007669"/>
    <property type="project" value="TreeGrafter"/>
</dbReference>
<name>A0A6M1TLB9_9BACT</name>
<dbReference type="Pfam" id="PF04480">
    <property type="entry name" value="DUF559"/>
    <property type="match status" value="1"/>
</dbReference>
<sequence length="445" mass="52411">MSTDYDNYGYNKDLKELARRLRKNSTEAEIRLWSEALRAGKMLGFTFLRQRPVLNYIADFMCKELKLIIEVDGKTHDDKDQWYKDQSRQKELENKGFTVLRFTDEEIMDDLENVERSIKGWIKDHPPAPPSKGDSGRASIKSQFEAYIRNLQDEICDRFEQIDNKARFRHDDWERDGGGGGHTRVIEDGDVFEKGGVNISSVHGELPELIRKRFEVEQGWFWAGGLSLVIHPRNPMVPTVHANFRYFELYDDEDMNEVRDCWFGGGADLTPYYLWDEDAVHFHQVLKAACDKHGKDLYPEFKKECDEYFYNSHRSEARGVGGLFFDYLRPNEERSAEDWYAFTTEAGDAFIESYAPIVERRMDEPYDEQQRYFQEVRRGRYVEFNLIHDRGTLFGLKTNGRTESILMSLPPRVRWDYDFEIEEGSDEAYLIERLKNPIDWIAYGE</sequence>
<keyword evidence="10" id="KW-1185">Reference proteome</keyword>
<dbReference type="GO" id="GO:0004109">
    <property type="term" value="F:coproporphyrinogen oxidase activity"/>
    <property type="evidence" value="ECO:0007669"/>
    <property type="project" value="UniProtKB-EC"/>
</dbReference>
<dbReference type="Pfam" id="PF01218">
    <property type="entry name" value="Coprogen_oxidas"/>
    <property type="match status" value="1"/>
</dbReference>
<keyword evidence="6" id="KW-0350">Heme biosynthesis</keyword>
<evidence type="ECO:0000256" key="7">
    <source>
        <dbReference type="ARBA" id="ARBA00023244"/>
    </source>
</evidence>
<comment type="pathway">
    <text evidence="1">Porphyrin-containing compound metabolism; protoporphyrin-IX biosynthesis; protoporphyrinogen-IX from coproporphyrinogen-III (O2 route): step 1/1.</text>
</comment>
<dbReference type="NCBIfam" id="NF003727">
    <property type="entry name" value="PRK05330.1"/>
    <property type="match status" value="1"/>
</dbReference>
<organism evidence="9 10">
    <name type="scientific">Fodinibius halophilus</name>
    <dbReference type="NCBI Taxonomy" id="1736908"/>
    <lineage>
        <taxon>Bacteria</taxon>
        <taxon>Pseudomonadati</taxon>
        <taxon>Balneolota</taxon>
        <taxon>Balneolia</taxon>
        <taxon>Balneolales</taxon>
        <taxon>Balneolaceae</taxon>
        <taxon>Fodinibius</taxon>
    </lineage>
</organism>